<evidence type="ECO:0000256" key="4">
    <source>
        <dbReference type="ARBA" id="ARBA00023175"/>
    </source>
</evidence>
<evidence type="ECO:0000313" key="9">
    <source>
        <dbReference type="Proteomes" id="UP001444071"/>
    </source>
</evidence>
<dbReference type="PRINTS" id="PR00193">
    <property type="entry name" value="MYOSINHEAVY"/>
</dbReference>
<feature type="non-terminal residue" evidence="8">
    <location>
        <position position="233"/>
    </location>
</feature>
<dbReference type="Pfam" id="PF00063">
    <property type="entry name" value="Myosin_head"/>
    <property type="match status" value="1"/>
</dbReference>
<dbReference type="InterPro" id="IPR036961">
    <property type="entry name" value="Kinesin_motor_dom_sf"/>
</dbReference>
<dbReference type="InterPro" id="IPR027417">
    <property type="entry name" value="P-loop_NTPase"/>
</dbReference>
<gene>
    <name evidence="8" type="primary">MYO6_3</name>
    <name evidence="8" type="ORF">XENORESO_018303</name>
</gene>
<proteinExistence type="inferred from homology"/>
<evidence type="ECO:0000256" key="3">
    <source>
        <dbReference type="ARBA" id="ARBA00023123"/>
    </source>
</evidence>
<evidence type="ECO:0000259" key="7">
    <source>
        <dbReference type="PROSITE" id="PS51456"/>
    </source>
</evidence>
<keyword evidence="9" id="KW-1185">Reference proteome</keyword>
<feature type="binding site" evidence="6">
    <location>
        <begin position="112"/>
        <end position="119"/>
    </location>
    <ligand>
        <name>ATP</name>
        <dbReference type="ChEBI" id="CHEBI:30616"/>
    </ligand>
</feature>
<dbReference type="Proteomes" id="UP001444071">
    <property type="component" value="Unassembled WGS sequence"/>
</dbReference>
<keyword evidence="2 6" id="KW-0067">ATP-binding</keyword>
<comment type="caution">
    <text evidence="8">The sequence shown here is derived from an EMBL/GenBank/DDBJ whole genome shotgun (WGS) entry which is preliminary data.</text>
</comment>
<evidence type="ECO:0000256" key="2">
    <source>
        <dbReference type="ARBA" id="ARBA00022840"/>
    </source>
</evidence>
<keyword evidence="3 6" id="KW-0518">Myosin</keyword>
<dbReference type="SUPFAM" id="SSF52540">
    <property type="entry name" value="P-loop containing nucleoside triphosphate hydrolases"/>
    <property type="match status" value="1"/>
</dbReference>
<dbReference type="PANTHER" id="PTHR13140:SF745">
    <property type="entry name" value="UNCONVENTIONAL MYOSIN-VI"/>
    <property type="match status" value="1"/>
</dbReference>
<comment type="caution">
    <text evidence="6">Lacks conserved residue(s) required for the propagation of feature annotation.</text>
</comment>
<accession>A0ABV0X988</accession>
<dbReference type="Gene3D" id="3.40.850.10">
    <property type="entry name" value="Kinesin motor domain"/>
    <property type="match status" value="1"/>
</dbReference>
<dbReference type="EMBL" id="JAHRIM010096523">
    <property type="protein sequence ID" value="MEQ2278425.1"/>
    <property type="molecule type" value="Genomic_DNA"/>
</dbReference>
<organism evidence="8 9">
    <name type="scientific">Xenotaenia resolanae</name>
    <dbReference type="NCBI Taxonomy" id="208358"/>
    <lineage>
        <taxon>Eukaryota</taxon>
        <taxon>Metazoa</taxon>
        <taxon>Chordata</taxon>
        <taxon>Craniata</taxon>
        <taxon>Vertebrata</taxon>
        <taxon>Euteleostomi</taxon>
        <taxon>Actinopterygii</taxon>
        <taxon>Neopterygii</taxon>
        <taxon>Teleostei</taxon>
        <taxon>Neoteleostei</taxon>
        <taxon>Acanthomorphata</taxon>
        <taxon>Ovalentaria</taxon>
        <taxon>Atherinomorphae</taxon>
        <taxon>Cyprinodontiformes</taxon>
        <taxon>Goodeidae</taxon>
        <taxon>Xenotaenia</taxon>
    </lineage>
</organism>
<evidence type="ECO:0000256" key="1">
    <source>
        <dbReference type="ARBA" id="ARBA00022741"/>
    </source>
</evidence>
<feature type="non-terminal residue" evidence="8">
    <location>
        <position position="1"/>
    </location>
</feature>
<sequence>TFLAPINQVFPAEDDVNKHVEDNCSLMYLNEATLLNNVRVRYSKDKIYTYVANILIAVNPYYDIPKLYSAETIKQYQGRSLGTLPPHVYAIADKAYRDMKVLKMSQSIIVSGESGAGKTENTKFVLRYLTTSYGTGQDIDERIVEANPLLEAFGNAKTVRNNNSSRFGKFVEIHFNEKNAVVGGFVSHYLLEKSRICTQGSEERNYHIFYRLCAGAPEDIRQKFHLRSPDTFR</sequence>
<evidence type="ECO:0000313" key="8">
    <source>
        <dbReference type="EMBL" id="MEQ2278425.1"/>
    </source>
</evidence>
<evidence type="ECO:0000256" key="6">
    <source>
        <dbReference type="PROSITE-ProRule" id="PRU00782"/>
    </source>
</evidence>
<feature type="domain" description="Myosin motor" evidence="7">
    <location>
        <begin position="18"/>
        <end position="233"/>
    </location>
</feature>
<keyword evidence="4 6" id="KW-0505">Motor protein</keyword>
<dbReference type="SMART" id="SM00242">
    <property type="entry name" value="MYSc"/>
    <property type="match status" value="1"/>
</dbReference>
<keyword evidence="5 6" id="KW-0009">Actin-binding</keyword>
<reference evidence="8 9" key="1">
    <citation type="submission" date="2021-06" db="EMBL/GenBank/DDBJ databases">
        <authorList>
            <person name="Palmer J.M."/>
        </authorList>
    </citation>
    <scope>NUCLEOTIDE SEQUENCE [LARGE SCALE GENOMIC DNA]</scope>
    <source>
        <strain evidence="8 9">XR_2019</strain>
        <tissue evidence="8">Muscle</tissue>
    </source>
</reference>
<dbReference type="PROSITE" id="PS51456">
    <property type="entry name" value="MYOSIN_MOTOR"/>
    <property type="match status" value="1"/>
</dbReference>
<comment type="similarity">
    <text evidence="6">Belongs to the TRAFAC class myosin-kinesin ATPase superfamily. Myosin family.</text>
</comment>
<dbReference type="InterPro" id="IPR001609">
    <property type="entry name" value="Myosin_head_motor_dom-like"/>
</dbReference>
<keyword evidence="1 6" id="KW-0547">Nucleotide-binding</keyword>
<protein>
    <submittedName>
        <fullName evidence="8">Unconventional myosin-VI</fullName>
    </submittedName>
</protein>
<name>A0ABV0X988_9TELE</name>
<dbReference type="PANTHER" id="PTHR13140">
    <property type="entry name" value="MYOSIN"/>
    <property type="match status" value="1"/>
</dbReference>
<evidence type="ECO:0000256" key="5">
    <source>
        <dbReference type="ARBA" id="ARBA00023203"/>
    </source>
</evidence>